<dbReference type="RefSeq" id="WP_117490517.1">
    <property type="nucleotide sequence ID" value="NZ_QVIG01000001.1"/>
</dbReference>
<comment type="caution">
    <text evidence="5">The sequence shown here is derived from an EMBL/GenBank/DDBJ whole genome shotgun (WGS) entry which is preliminary data.</text>
</comment>
<evidence type="ECO:0000256" key="2">
    <source>
        <dbReference type="ARBA" id="ARBA00022679"/>
    </source>
</evidence>
<dbReference type="Gene3D" id="3.40.50.150">
    <property type="entry name" value="Vaccinia Virus protein VP39"/>
    <property type="match status" value="1"/>
</dbReference>
<evidence type="ECO:0000259" key="4">
    <source>
        <dbReference type="Pfam" id="PF13649"/>
    </source>
</evidence>
<accession>A0A373A440</accession>
<dbReference type="GO" id="GO:0032259">
    <property type="term" value="P:methylation"/>
    <property type="evidence" value="ECO:0007669"/>
    <property type="project" value="UniProtKB-KW"/>
</dbReference>
<organism evidence="5 6">
    <name type="scientific">Kitasatospora xanthocidica</name>
    <dbReference type="NCBI Taxonomy" id="83382"/>
    <lineage>
        <taxon>Bacteria</taxon>
        <taxon>Bacillati</taxon>
        <taxon>Actinomycetota</taxon>
        <taxon>Actinomycetes</taxon>
        <taxon>Kitasatosporales</taxon>
        <taxon>Streptomycetaceae</taxon>
        <taxon>Kitasatospora</taxon>
    </lineage>
</organism>
<dbReference type="Pfam" id="PF13649">
    <property type="entry name" value="Methyltransf_25"/>
    <property type="match status" value="1"/>
</dbReference>
<dbReference type="InterPro" id="IPR041698">
    <property type="entry name" value="Methyltransf_25"/>
</dbReference>
<name>A0A373A440_9ACTN</name>
<reference evidence="5 6" key="1">
    <citation type="submission" date="2018-08" db="EMBL/GenBank/DDBJ databases">
        <title>Diversity &amp; Physiological Properties of Lignin-Decomposing Actinobacteria from Soil.</title>
        <authorList>
            <person name="Roh S.G."/>
            <person name="Kim S.B."/>
        </authorList>
    </citation>
    <scope>NUCLEOTIDE SEQUENCE [LARGE SCALE GENOMIC DNA]</scope>
    <source>
        <strain evidence="5 6">MMS17-GH009</strain>
    </source>
</reference>
<protein>
    <submittedName>
        <fullName evidence="5">Class I SAM-dependent methyltransferase</fullName>
    </submittedName>
</protein>
<dbReference type="CDD" id="cd02440">
    <property type="entry name" value="AdoMet_MTases"/>
    <property type="match status" value="1"/>
</dbReference>
<sequence>MLDYLSRTIAAYEHSADKYESATKGMVPDEELDLFTGMLPDPAGPVLDAGCAFGRDTALLAARGVAVTGVDLSEPFVARARELHPGLDFRRMDVCALDLPDASFAGVWSQATLLHLRDEHVAAALAEFHRVLRPGGALFVSFKEGEGEEEFVESFSADAARFFRYQTADRVRGLLEAAGFTGADVRVVNERQRYGAGHRDLDWLTAYARTAS</sequence>
<evidence type="ECO:0000313" key="5">
    <source>
        <dbReference type="EMBL" id="RGD62205.1"/>
    </source>
</evidence>
<evidence type="ECO:0000313" key="6">
    <source>
        <dbReference type="Proteomes" id="UP000263377"/>
    </source>
</evidence>
<keyword evidence="3" id="KW-0949">S-adenosyl-L-methionine</keyword>
<evidence type="ECO:0000256" key="3">
    <source>
        <dbReference type="ARBA" id="ARBA00022691"/>
    </source>
</evidence>
<dbReference type="Proteomes" id="UP000263377">
    <property type="component" value="Unassembled WGS sequence"/>
</dbReference>
<keyword evidence="2 5" id="KW-0808">Transferase</keyword>
<dbReference type="PANTHER" id="PTHR43464">
    <property type="entry name" value="METHYLTRANSFERASE"/>
    <property type="match status" value="1"/>
</dbReference>
<feature type="domain" description="Methyltransferase" evidence="4">
    <location>
        <begin position="46"/>
        <end position="136"/>
    </location>
</feature>
<dbReference type="GO" id="GO:0008168">
    <property type="term" value="F:methyltransferase activity"/>
    <property type="evidence" value="ECO:0007669"/>
    <property type="project" value="UniProtKB-KW"/>
</dbReference>
<gene>
    <name evidence="5" type="ORF">DR950_34620</name>
</gene>
<keyword evidence="1 5" id="KW-0489">Methyltransferase</keyword>
<dbReference type="PANTHER" id="PTHR43464:SF19">
    <property type="entry name" value="UBIQUINONE BIOSYNTHESIS O-METHYLTRANSFERASE, MITOCHONDRIAL"/>
    <property type="match status" value="1"/>
</dbReference>
<dbReference type="InterPro" id="IPR029063">
    <property type="entry name" value="SAM-dependent_MTases_sf"/>
</dbReference>
<keyword evidence="6" id="KW-1185">Reference proteome</keyword>
<dbReference type="EMBL" id="QVIG01000001">
    <property type="protein sequence ID" value="RGD62205.1"/>
    <property type="molecule type" value="Genomic_DNA"/>
</dbReference>
<evidence type="ECO:0000256" key="1">
    <source>
        <dbReference type="ARBA" id="ARBA00022603"/>
    </source>
</evidence>
<proteinExistence type="predicted"/>
<dbReference type="SUPFAM" id="SSF53335">
    <property type="entry name" value="S-adenosyl-L-methionine-dependent methyltransferases"/>
    <property type="match status" value="1"/>
</dbReference>
<dbReference type="AlphaFoldDB" id="A0A373A440"/>